<dbReference type="AlphaFoldDB" id="A0A0F9CK09"/>
<comment type="caution">
    <text evidence="2">The sequence shown here is derived from an EMBL/GenBank/DDBJ whole genome shotgun (WGS) entry which is preliminary data.</text>
</comment>
<sequence>MRPPHVIFNQHATACSSRCQDTYPPARNHTMVCAHKGLSFQTLRRDRSTGCLRQIPPRGDFFWEMNRLGYWPRPPVPLRQLRTNPLPSQISQPPPHPNNNRPHRPHPHGRRAFTHIRSTQRRPKLQRKPKNFRLKAELDHLQRSVEKTY</sequence>
<feature type="region of interest" description="Disordered" evidence="1">
    <location>
        <begin position="74"/>
        <end position="130"/>
    </location>
</feature>
<accession>A0A0F9CK09</accession>
<name>A0A0F9CK09_9ZZZZ</name>
<protein>
    <submittedName>
        <fullName evidence="2">Uncharacterized protein</fullName>
    </submittedName>
</protein>
<evidence type="ECO:0000313" key="2">
    <source>
        <dbReference type="EMBL" id="KKL26762.1"/>
    </source>
</evidence>
<feature type="compositionally biased region" description="Basic residues" evidence="1">
    <location>
        <begin position="101"/>
        <end position="130"/>
    </location>
</feature>
<proteinExistence type="predicted"/>
<organism evidence="2">
    <name type="scientific">marine sediment metagenome</name>
    <dbReference type="NCBI Taxonomy" id="412755"/>
    <lineage>
        <taxon>unclassified sequences</taxon>
        <taxon>metagenomes</taxon>
        <taxon>ecological metagenomes</taxon>
    </lineage>
</organism>
<feature type="compositionally biased region" description="Polar residues" evidence="1">
    <location>
        <begin position="81"/>
        <end position="91"/>
    </location>
</feature>
<reference evidence="2" key="1">
    <citation type="journal article" date="2015" name="Nature">
        <title>Complex archaea that bridge the gap between prokaryotes and eukaryotes.</title>
        <authorList>
            <person name="Spang A."/>
            <person name="Saw J.H."/>
            <person name="Jorgensen S.L."/>
            <person name="Zaremba-Niedzwiedzka K."/>
            <person name="Martijn J."/>
            <person name="Lind A.E."/>
            <person name="van Eijk R."/>
            <person name="Schleper C."/>
            <person name="Guy L."/>
            <person name="Ettema T.J."/>
        </authorList>
    </citation>
    <scope>NUCLEOTIDE SEQUENCE</scope>
</reference>
<dbReference type="EMBL" id="LAZR01035719">
    <property type="protein sequence ID" value="KKL26762.1"/>
    <property type="molecule type" value="Genomic_DNA"/>
</dbReference>
<feature type="non-terminal residue" evidence="2">
    <location>
        <position position="1"/>
    </location>
</feature>
<evidence type="ECO:0000256" key="1">
    <source>
        <dbReference type="SAM" id="MobiDB-lite"/>
    </source>
</evidence>
<gene>
    <name evidence="2" type="ORF">LCGC14_2392070</name>
</gene>